<dbReference type="EMBL" id="AUND01000012">
    <property type="protein sequence ID" value="KEO54190.1"/>
    <property type="molecule type" value="Genomic_DNA"/>
</dbReference>
<organism evidence="5 6">
    <name type="scientific">Thioclava pacifica DSM 10166</name>
    <dbReference type="NCBI Taxonomy" id="1353537"/>
    <lineage>
        <taxon>Bacteria</taxon>
        <taxon>Pseudomonadati</taxon>
        <taxon>Pseudomonadota</taxon>
        <taxon>Alphaproteobacteria</taxon>
        <taxon>Rhodobacterales</taxon>
        <taxon>Paracoccaceae</taxon>
        <taxon>Thioclava</taxon>
    </lineage>
</organism>
<dbReference type="SUPFAM" id="SSF51120">
    <property type="entry name" value="beta-Roll"/>
    <property type="match status" value="1"/>
</dbReference>
<keyword evidence="4" id="KW-0732">Signal</keyword>
<evidence type="ECO:0000313" key="5">
    <source>
        <dbReference type="EMBL" id="KEO54190.1"/>
    </source>
</evidence>
<keyword evidence="6" id="KW-1185">Reference proteome</keyword>
<dbReference type="InterPro" id="IPR050557">
    <property type="entry name" value="RTX_toxin/Mannuronan_C5-epim"/>
</dbReference>
<dbReference type="Proteomes" id="UP000027432">
    <property type="component" value="Unassembled WGS sequence"/>
</dbReference>
<dbReference type="PRINTS" id="PR00313">
    <property type="entry name" value="CABNDNGRPT"/>
</dbReference>
<evidence type="ECO:0008006" key="7">
    <source>
        <dbReference type="Google" id="ProtNLM"/>
    </source>
</evidence>
<evidence type="ECO:0000256" key="4">
    <source>
        <dbReference type="SAM" id="SignalP"/>
    </source>
</evidence>
<feature type="region of interest" description="Disordered" evidence="3">
    <location>
        <begin position="167"/>
        <end position="205"/>
    </location>
</feature>
<evidence type="ECO:0000256" key="2">
    <source>
        <dbReference type="ARBA" id="ARBA00022525"/>
    </source>
</evidence>
<protein>
    <recommendedName>
        <fullName evidence="7">Calcium-binding protein</fullName>
    </recommendedName>
</protein>
<proteinExistence type="predicted"/>
<dbReference type="eggNOG" id="COG2931">
    <property type="taxonomic scope" value="Bacteria"/>
</dbReference>
<dbReference type="Gene3D" id="2.150.10.10">
    <property type="entry name" value="Serralysin-like metalloprotease, C-terminal"/>
    <property type="match status" value="3"/>
</dbReference>
<feature type="compositionally biased region" description="Acidic residues" evidence="3">
    <location>
        <begin position="74"/>
        <end position="86"/>
    </location>
</feature>
<feature type="compositionally biased region" description="Acidic residues" evidence="3">
    <location>
        <begin position="26"/>
        <end position="44"/>
    </location>
</feature>
<dbReference type="OrthoDB" id="7801966at2"/>
<accession>A0A074JEC9</accession>
<dbReference type="PANTHER" id="PTHR38340">
    <property type="entry name" value="S-LAYER PROTEIN"/>
    <property type="match status" value="1"/>
</dbReference>
<sequence length="347" mass="34996">MLFLSGLLGLFVAGASAGLIAFSSAGDEETEPDTPEDEGMEEQGTDLLDPAPETFAQVSAGESRPEPVASPDSGEGDDILWDDEGVNEIAGGSGDDQIAGYAGNDTLSGEEGEDRLFGDAGDDDLSGGVGADTLEGGDGDDRLRGDGGDDALSGGFGADTLLGDAGEDTLLGGAGEDWLSGGSEDDTLSGADGNDTLLGDAGNDELNGDGGNDLLIGLSSAAETVDVDTLNGGAGSDTLLAGSGDRVEGGEDDDLFALGGWIDPAAPATIADYTQDEDRIAILYDPTSAPTPLISIEPSEVHEGAAWVLLDGVRLAEVLHAGDLRAEDVTLLTPADLPEPEVWQAVK</sequence>
<feature type="region of interest" description="Disordered" evidence="3">
    <location>
        <begin position="24"/>
        <end position="151"/>
    </location>
</feature>
<dbReference type="InterPro" id="IPR018511">
    <property type="entry name" value="Hemolysin-typ_Ca-bd_CS"/>
</dbReference>
<keyword evidence="2" id="KW-0964">Secreted</keyword>
<dbReference type="GO" id="GO:0005509">
    <property type="term" value="F:calcium ion binding"/>
    <property type="evidence" value="ECO:0007669"/>
    <property type="project" value="InterPro"/>
</dbReference>
<evidence type="ECO:0000256" key="1">
    <source>
        <dbReference type="ARBA" id="ARBA00004613"/>
    </source>
</evidence>
<gene>
    <name evidence="5" type="ORF">TP2_04520</name>
</gene>
<dbReference type="PANTHER" id="PTHR38340:SF1">
    <property type="entry name" value="S-LAYER PROTEIN"/>
    <property type="match status" value="1"/>
</dbReference>
<dbReference type="Pfam" id="PF00353">
    <property type="entry name" value="HemolysinCabind"/>
    <property type="match status" value="3"/>
</dbReference>
<name>A0A074JEC9_9RHOB</name>
<feature type="chain" id="PRO_5001696240" description="Calcium-binding protein" evidence="4">
    <location>
        <begin position="18"/>
        <end position="347"/>
    </location>
</feature>
<reference evidence="5 6" key="1">
    <citation type="submission" date="2013-07" db="EMBL/GenBank/DDBJ databases">
        <title>Thioclava pacifica DSM 10166 Genome Sequencing.</title>
        <authorList>
            <person name="Lai Q."/>
            <person name="Shao Z."/>
        </authorList>
    </citation>
    <scope>NUCLEOTIDE SEQUENCE [LARGE SCALE GENOMIC DNA]</scope>
    <source>
        <strain evidence="5 6">DSM 10166</strain>
    </source>
</reference>
<evidence type="ECO:0000313" key="6">
    <source>
        <dbReference type="Proteomes" id="UP000027432"/>
    </source>
</evidence>
<comment type="subcellular location">
    <subcellularLocation>
        <location evidence="1">Secreted</location>
    </subcellularLocation>
</comment>
<evidence type="ECO:0000256" key="3">
    <source>
        <dbReference type="SAM" id="MobiDB-lite"/>
    </source>
</evidence>
<dbReference type="GO" id="GO:0005576">
    <property type="term" value="C:extracellular region"/>
    <property type="evidence" value="ECO:0007669"/>
    <property type="project" value="UniProtKB-SubCell"/>
</dbReference>
<dbReference type="STRING" id="1353537.TP2_04520"/>
<dbReference type="RefSeq" id="WP_051692287.1">
    <property type="nucleotide sequence ID" value="NZ_AUND01000012.1"/>
</dbReference>
<dbReference type="InterPro" id="IPR001343">
    <property type="entry name" value="Hemolysn_Ca-bd"/>
</dbReference>
<feature type="signal peptide" evidence="4">
    <location>
        <begin position="1"/>
        <end position="17"/>
    </location>
</feature>
<dbReference type="InterPro" id="IPR011049">
    <property type="entry name" value="Serralysin-like_metalloprot_C"/>
</dbReference>
<comment type="caution">
    <text evidence="5">The sequence shown here is derived from an EMBL/GenBank/DDBJ whole genome shotgun (WGS) entry which is preliminary data.</text>
</comment>
<dbReference type="AlphaFoldDB" id="A0A074JEC9"/>
<dbReference type="PROSITE" id="PS00330">
    <property type="entry name" value="HEMOLYSIN_CALCIUM"/>
    <property type="match status" value="4"/>
</dbReference>